<evidence type="ECO:0000256" key="1">
    <source>
        <dbReference type="SAM" id="MobiDB-lite"/>
    </source>
</evidence>
<protein>
    <submittedName>
        <fullName evidence="2">Uncharacterized protein</fullName>
    </submittedName>
</protein>
<reference evidence="2" key="1">
    <citation type="submission" date="2019-08" db="EMBL/GenBank/DDBJ databases">
        <authorList>
            <person name="Kucharzyk K."/>
            <person name="Murdoch R.W."/>
            <person name="Higgins S."/>
            <person name="Loffler F."/>
        </authorList>
    </citation>
    <scope>NUCLEOTIDE SEQUENCE</scope>
</reference>
<organism evidence="2">
    <name type="scientific">bioreactor metagenome</name>
    <dbReference type="NCBI Taxonomy" id="1076179"/>
    <lineage>
        <taxon>unclassified sequences</taxon>
        <taxon>metagenomes</taxon>
        <taxon>ecological metagenomes</taxon>
    </lineage>
</organism>
<proteinExistence type="predicted"/>
<gene>
    <name evidence="2" type="ORF">SDC9_173027</name>
</gene>
<accession>A0A645GFZ2</accession>
<name>A0A645GFZ2_9ZZZZ</name>
<evidence type="ECO:0000313" key="2">
    <source>
        <dbReference type="EMBL" id="MPN25615.1"/>
    </source>
</evidence>
<dbReference type="EMBL" id="VSSQ01074851">
    <property type="protein sequence ID" value="MPN25615.1"/>
    <property type="molecule type" value="Genomic_DNA"/>
</dbReference>
<feature type="region of interest" description="Disordered" evidence="1">
    <location>
        <begin position="1"/>
        <end position="47"/>
    </location>
</feature>
<dbReference type="AlphaFoldDB" id="A0A645GFZ2"/>
<sequence>MVDLVQQSINAGGQFPRGDGQASDLSRHNAEALPRLPCSRRLDGGVE</sequence>
<feature type="compositionally biased region" description="Polar residues" evidence="1">
    <location>
        <begin position="1"/>
        <end position="11"/>
    </location>
</feature>
<comment type="caution">
    <text evidence="2">The sequence shown here is derived from an EMBL/GenBank/DDBJ whole genome shotgun (WGS) entry which is preliminary data.</text>
</comment>